<dbReference type="GO" id="GO:0004190">
    <property type="term" value="F:aspartic-type endopeptidase activity"/>
    <property type="evidence" value="ECO:0007669"/>
    <property type="project" value="UniProtKB-EC"/>
</dbReference>
<sequence>MLSAVTPYDVIVVLVHIGLAGIGVWLLAIDARTHRLPNRIVLPTLAALLALVGVDALVTGRSGPLIGAVIGMLVLGGLYAVLRAASRGGIGGGDVKLAALIGLVLGWHGWQALAVGAASAFVLGALYALALMAFRRANRSTRIAFGPWMIIGAVLGVAVA</sequence>
<dbReference type="GO" id="GO:0032259">
    <property type="term" value="P:methylation"/>
    <property type="evidence" value="ECO:0007669"/>
    <property type="project" value="UniProtKB-KW"/>
</dbReference>
<feature type="transmembrane region" description="Helical" evidence="2">
    <location>
        <begin position="89"/>
        <end position="107"/>
    </location>
</feature>
<evidence type="ECO:0000313" key="4">
    <source>
        <dbReference type="EMBL" id="MDQ0641986.1"/>
    </source>
</evidence>
<dbReference type="EMBL" id="JAUSXK010000001">
    <property type="protein sequence ID" value="MDQ0641986.1"/>
    <property type="molecule type" value="Genomic_DNA"/>
</dbReference>
<feature type="transmembrane region" description="Helical" evidence="2">
    <location>
        <begin position="64"/>
        <end position="82"/>
    </location>
</feature>
<keyword evidence="5" id="KW-1185">Reference proteome</keyword>
<evidence type="ECO:0000313" key="5">
    <source>
        <dbReference type="Proteomes" id="UP001239085"/>
    </source>
</evidence>
<organism evidence="4 5">
    <name type="scientific">Microbacterium murale</name>
    <dbReference type="NCBI Taxonomy" id="1081040"/>
    <lineage>
        <taxon>Bacteria</taxon>
        <taxon>Bacillati</taxon>
        <taxon>Actinomycetota</taxon>
        <taxon>Actinomycetes</taxon>
        <taxon>Micrococcales</taxon>
        <taxon>Microbacteriaceae</taxon>
        <taxon>Microbacterium</taxon>
    </lineage>
</organism>
<dbReference type="EC" id="2.1.1.-" evidence="4"/>
<dbReference type="Pfam" id="PF01478">
    <property type="entry name" value="Peptidase_A24"/>
    <property type="match status" value="1"/>
</dbReference>
<dbReference type="GO" id="GO:0008168">
    <property type="term" value="F:methyltransferase activity"/>
    <property type="evidence" value="ECO:0007669"/>
    <property type="project" value="UniProtKB-KW"/>
</dbReference>
<name>A0ABU0P3S7_9MICO</name>
<gene>
    <name evidence="4" type="ORF">QFZ46_000146</name>
</gene>
<accession>A0ABU0P3S7</accession>
<keyword evidence="4" id="KW-0808">Transferase</keyword>
<keyword evidence="4" id="KW-0378">Hydrolase</keyword>
<dbReference type="PANTHER" id="PTHR30487:SF0">
    <property type="entry name" value="PREPILIN LEADER PEPTIDASE_N-METHYLTRANSFERASE-RELATED"/>
    <property type="match status" value="1"/>
</dbReference>
<keyword evidence="2" id="KW-0472">Membrane</keyword>
<dbReference type="EC" id="3.4.23.43" evidence="4"/>
<dbReference type="InterPro" id="IPR000045">
    <property type="entry name" value="Prepilin_IV_endopep_pep"/>
</dbReference>
<dbReference type="InterPro" id="IPR050882">
    <property type="entry name" value="Prepilin_peptidase/N-MTase"/>
</dbReference>
<keyword evidence="4" id="KW-0489">Methyltransferase</keyword>
<reference evidence="4 5" key="1">
    <citation type="submission" date="2023-07" db="EMBL/GenBank/DDBJ databases">
        <title>Comparative genomics of wheat-associated soil bacteria to identify genetic determinants of phenazine resistance.</title>
        <authorList>
            <person name="Mouncey N."/>
        </authorList>
    </citation>
    <scope>NUCLEOTIDE SEQUENCE [LARGE SCALE GENOMIC DNA]</scope>
    <source>
        <strain evidence="4 5">W2I7</strain>
    </source>
</reference>
<dbReference type="Gene3D" id="1.20.120.1220">
    <property type="match status" value="1"/>
</dbReference>
<evidence type="ECO:0000259" key="3">
    <source>
        <dbReference type="Pfam" id="PF01478"/>
    </source>
</evidence>
<keyword evidence="2" id="KW-0812">Transmembrane</keyword>
<dbReference type="RefSeq" id="WP_307357310.1">
    <property type="nucleotide sequence ID" value="NZ_JAUSXK010000001.1"/>
</dbReference>
<evidence type="ECO:0000256" key="1">
    <source>
        <dbReference type="ARBA" id="ARBA00005801"/>
    </source>
</evidence>
<comment type="caution">
    <text evidence="4">The sequence shown here is derived from an EMBL/GenBank/DDBJ whole genome shotgun (WGS) entry which is preliminary data.</text>
</comment>
<feature type="transmembrane region" description="Helical" evidence="2">
    <location>
        <begin position="113"/>
        <end position="134"/>
    </location>
</feature>
<feature type="transmembrane region" description="Helical" evidence="2">
    <location>
        <begin position="141"/>
        <end position="159"/>
    </location>
</feature>
<protein>
    <submittedName>
        <fullName evidence="4">Leader peptidase (Prepilin peptidase)/N-methyltransferase</fullName>
        <ecNumber evidence="4">2.1.1.-</ecNumber>
        <ecNumber evidence="4">3.4.23.43</ecNumber>
    </submittedName>
</protein>
<evidence type="ECO:0000256" key="2">
    <source>
        <dbReference type="SAM" id="Phobius"/>
    </source>
</evidence>
<feature type="transmembrane region" description="Helical" evidence="2">
    <location>
        <begin position="6"/>
        <end position="28"/>
    </location>
</feature>
<dbReference type="Proteomes" id="UP001239085">
    <property type="component" value="Unassembled WGS sequence"/>
</dbReference>
<keyword evidence="2" id="KW-1133">Transmembrane helix</keyword>
<comment type="similarity">
    <text evidence="1">Belongs to the peptidase A24 family.</text>
</comment>
<dbReference type="PANTHER" id="PTHR30487">
    <property type="entry name" value="TYPE 4 PREPILIN-LIKE PROTEINS LEADER PEPTIDE-PROCESSING ENZYME"/>
    <property type="match status" value="1"/>
</dbReference>
<proteinExistence type="inferred from homology"/>
<feature type="domain" description="Prepilin type IV endopeptidase peptidase" evidence="3">
    <location>
        <begin position="22"/>
        <end position="129"/>
    </location>
</feature>
<feature type="transmembrane region" description="Helical" evidence="2">
    <location>
        <begin position="40"/>
        <end position="58"/>
    </location>
</feature>